<dbReference type="EMBL" id="JAUCQJ010000006">
    <property type="protein sequence ID" value="MDQ8750824.1"/>
    <property type="molecule type" value="Genomic_DNA"/>
</dbReference>
<evidence type="ECO:0000313" key="3">
    <source>
        <dbReference type="Proteomes" id="UP001239265"/>
    </source>
</evidence>
<dbReference type="Pfam" id="PF01370">
    <property type="entry name" value="Epimerase"/>
    <property type="match status" value="1"/>
</dbReference>
<accession>A0ABD5BBI7</accession>
<dbReference type="Proteomes" id="UP001239265">
    <property type="component" value="Unassembled WGS sequence"/>
</dbReference>
<dbReference type="InterPro" id="IPR036291">
    <property type="entry name" value="NAD(P)-bd_dom_sf"/>
</dbReference>
<evidence type="ECO:0000259" key="1">
    <source>
        <dbReference type="Pfam" id="PF01370"/>
    </source>
</evidence>
<dbReference type="PANTHER" id="PTHR43245">
    <property type="entry name" value="BIFUNCTIONAL POLYMYXIN RESISTANCE PROTEIN ARNA"/>
    <property type="match status" value="1"/>
</dbReference>
<comment type="caution">
    <text evidence="2">The sequence shown here is derived from an EMBL/GenBank/DDBJ whole genome shotgun (WGS) entry which is preliminary data.</text>
</comment>
<dbReference type="InterPro" id="IPR050177">
    <property type="entry name" value="Lipid_A_modif_metabolic_enz"/>
</dbReference>
<dbReference type="RefSeq" id="WP_086979743.1">
    <property type="nucleotide sequence ID" value="NZ_CP040516.1"/>
</dbReference>
<organism evidence="2 3">
    <name type="scientific">Elizabethkingia miricola</name>
    <name type="common">Chryseobacterium miricola</name>
    <dbReference type="NCBI Taxonomy" id="172045"/>
    <lineage>
        <taxon>Bacteria</taxon>
        <taxon>Pseudomonadati</taxon>
        <taxon>Bacteroidota</taxon>
        <taxon>Flavobacteriia</taxon>
        <taxon>Flavobacteriales</taxon>
        <taxon>Weeksellaceae</taxon>
        <taxon>Elizabethkingia</taxon>
    </lineage>
</organism>
<dbReference type="Gene3D" id="3.40.50.720">
    <property type="entry name" value="NAD(P)-binding Rossmann-like Domain"/>
    <property type="match status" value="1"/>
</dbReference>
<sequence length="300" mass="33804">MKVIITGASGFVGKNLIHYLKQNNVESKGLSLRNDSWKGEFDKHADAIIHLAGKAHDTSNTSAAEEYFKVNRDLTIQLFNEFLNSDIRDFFYFSSVKAAADTADGILTEEITPKAFTPYGKSKLEAEEFLLKQKLPESKRLFIIRPCMIHGPGNKGNLNLLYKIVEKGIPWPLASFHNERSFLSIDNLSYLLLKMLQSTTIQNGVYNFADDEPLSTNELVTLISKVLGKEQKLWKISPKLIRSCVRIGDVLPLPLNSERLKKLTESYIVSNQKIKSALRIEKLPVSSAKGLEITIKSFKK</sequence>
<gene>
    <name evidence="2" type="ORF">QT385_19350</name>
</gene>
<name>A0ABD5BBI7_ELIMR</name>
<dbReference type="SUPFAM" id="SSF51735">
    <property type="entry name" value="NAD(P)-binding Rossmann-fold domains"/>
    <property type="match status" value="1"/>
</dbReference>
<proteinExistence type="predicted"/>
<feature type="domain" description="NAD-dependent epimerase/dehydratase" evidence="1">
    <location>
        <begin position="3"/>
        <end position="207"/>
    </location>
</feature>
<protein>
    <submittedName>
        <fullName evidence="2">NAD-dependent epimerase/dehydratase family protein</fullName>
    </submittedName>
</protein>
<dbReference type="AlphaFoldDB" id="A0ABD5BBI7"/>
<evidence type="ECO:0000313" key="2">
    <source>
        <dbReference type="EMBL" id="MDQ8750824.1"/>
    </source>
</evidence>
<reference evidence="2 3" key="1">
    <citation type="submission" date="2023-06" db="EMBL/GenBank/DDBJ databases">
        <title>Nosocomial Elizabethkingia miricola genome.</title>
        <authorList>
            <person name="Morgado S."/>
            <person name="Fonseca E."/>
            <person name="Freitas F."/>
            <person name="Vicente A.C."/>
        </authorList>
    </citation>
    <scope>NUCLEOTIDE SEQUENCE [LARGE SCALE GENOMIC DNA]</scope>
    <source>
        <strain evidence="2 3">EM15</strain>
    </source>
</reference>
<dbReference type="PANTHER" id="PTHR43245:SF58">
    <property type="entry name" value="BLL5923 PROTEIN"/>
    <property type="match status" value="1"/>
</dbReference>
<dbReference type="InterPro" id="IPR001509">
    <property type="entry name" value="Epimerase_deHydtase"/>
</dbReference>